<sequence>MYSDRDFSDVELKMDAESFFAHKGGSELQVPSLQARCSQRHEGDSKQLRRHQDLALKPSAADVAVRVHGHFGEILRGEVPKTCTRLLINTTSSLLSRNCTQLLQKQPASSNACEGFVFTQTCTRTQS</sequence>
<reference evidence="1 2" key="1">
    <citation type="submission" date="2021-06" db="EMBL/GenBank/DDBJ databases">
        <title>Caerostris extrusa draft genome.</title>
        <authorList>
            <person name="Kono N."/>
            <person name="Arakawa K."/>
        </authorList>
    </citation>
    <scope>NUCLEOTIDE SEQUENCE [LARGE SCALE GENOMIC DNA]</scope>
</reference>
<keyword evidence="2" id="KW-1185">Reference proteome</keyword>
<dbReference type="AlphaFoldDB" id="A0AAV4N779"/>
<dbReference type="Proteomes" id="UP001054945">
    <property type="component" value="Unassembled WGS sequence"/>
</dbReference>
<accession>A0AAV4N779</accession>
<gene>
    <name evidence="1" type="ORF">CEXT_330801</name>
</gene>
<protein>
    <submittedName>
        <fullName evidence="1">Uncharacterized protein</fullName>
    </submittedName>
</protein>
<name>A0AAV4N779_CAEEX</name>
<evidence type="ECO:0000313" key="2">
    <source>
        <dbReference type="Proteomes" id="UP001054945"/>
    </source>
</evidence>
<evidence type="ECO:0000313" key="1">
    <source>
        <dbReference type="EMBL" id="GIX80604.1"/>
    </source>
</evidence>
<dbReference type="EMBL" id="BPLR01020610">
    <property type="protein sequence ID" value="GIX80604.1"/>
    <property type="molecule type" value="Genomic_DNA"/>
</dbReference>
<comment type="caution">
    <text evidence="1">The sequence shown here is derived from an EMBL/GenBank/DDBJ whole genome shotgun (WGS) entry which is preliminary data.</text>
</comment>
<proteinExistence type="predicted"/>
<organism evidence="1 2">
    <name type="scientific">Caerostris extrusa</name>
    <name type="common">Bark spider</name>
    <name type="synonym">Caerostris bankana</name>
    <dbReference type="NCBI Taxonomy" id="172846"/>
    <lineage>
        <taxon>Eukaryota</taxon>
        <taxon>Metazoa</taxon>
        <taxon>Ecdysozoa</taxon>
        <taxon>Arthropoda</taxon>
        <taxon>Chelicerata</taxon>
        <taxon>Arachnida</taxon>
        <taxon>Araneae</taxon>
        <taxon>Araneomorphae</taxon>
        <taxon>Entelegynae</taxon>
        <taxon>Araneoidea</taxon>
        <taxon>Araneidae</taxon>
        <taxon>Caerostris</taxon>
    </lineage>
</organism>